<accession>A0A644THL8</accession>
<dbReference type="AlphaFoldDB" id="A0A644THL8"/>
<protein>
    <submittedName>
        <fullName evidence="1">Uncharacterized protein</fullName>
    </submittedName>
</protein>
<evidence type="ECO:0000313" key="1">
    <source>
        <dbReference type="EMBL" id="MPL65927.1"/>
    </source>
</evidence>
<reference evidence="1" key="1">
    <citation type="submission" date="2019-08" db="EMBL/GenBank/DDBJ databases">
        <authorList>
            <person name="Kucharzyk K."/>
            <person name="Murdoch R.W."/>
            <person name="Higgins S."/>
            <person name="Loffler F."/>
        </authorList>
    </citation>
    <scope>NUCLEOTIDE SEQUENCE</scope>
</reference>
<name>A0A644THL8_9ZZZZ</name>
<dbReference type="EMBL" id="VSSQ01000030">
    <property type="protein sequence ID" value="MPL65927.1"/>
    <property type="molecule type" value="Genomic_DNA"/>
</dbReference>
<comment type="caution">
    <text evidence="1">The sequence shown here is derived from an EMBL/GenBank/DDBJ whole genome shotgun (WGS) entry which is preliminary data.</text>
</comment>
<organism evidence="1">
    <name type="scientific">bioreactor metagenome</name>
    <dbReference type="NCBI Taxonomy" id="1076179"/>
    <lineage>
        <taxon>unclassified sequences</taxon>
        <taxon>metagenomes</taxon>
        <taxon>ecological metagenomes</taxon>
    </lineage>
</organism>
<proteinExistence type="predicted"/>
<gene>
    <name evidence="1" type="ORF">SDC9_11592</name>
</gene>
<sequence length="340" mass="36822">MKAFHGRRRSLPVLFVALSVLLLVWGCALIPEEVSLGEPSGYLEYSPQIYARLSGQTLRDITKGMDDKKLSDFLTSLMPNPKAKGGGTSSSSDSTIDTSFIKEFLDKTNSFGAGIRGIGSDQPKAEAIFLGRFSPVSLRLALTMEGSWRRLEDGGYRSAQYPLYLRSPQAGWIHLSTEAGPPPKSEPVQAFPERMRAMASSDIFISINEPKILFSGTLPLEASAIPLETVLLSGFLERPSAPAVPAASPSSPGLVTDSMRNYLVELRVVVKDEATAKAYRPVVRFLWAAAVARIFGNRSDIASLPLSLEGAVYVVRGIRLSGEEIRRILSTGGMTRGPTS</sequence>